<dbReference type="RefSeq" id="WP_209658578.1">
    <property type="nucleotide sequence ID" value="NZ_JAGGLI010000002.1"/>
</dbReference>
<dbReference type="Pfam" id="PF02596">
    <property type="entry name" value="DUF169"/>
    <property type="match status" value="1"/>
</dbReference>
<comment type="caution">
    <text evidence="1">The sequence shown here is derived from an EMBL/GenBank/DDBJ whole genome shotgun (WGS) entry which is preliminary data.</text>
</comment>
<sequence>MREFEKDVKKVYALLNINRKIVGVKFLKNLEEFNSYNAVELKRPMSYCVVVKSASHGHRIKFDKSTSGCGGSTRALGFEKPTDEFLSGESPYKLGLFSNQEVAKRAALETSNILSNTYGILVQPLEDYIDKETPDVVLIIGSPRELMRVIQGYTYHNAIHKEFSMSGNQGICVEATAYPLIHNTLNMSLLCSGTRFLAAWSENEAAIGIPFSLFNEVVDGIYKTVNAVEMDERKTQISESLLSQNIDSIKMQYGKTYYTEYEEEKRKNRKNEKN</sequence>
<dbReference type="PANTHER" id="PTHR37954:SF3">
    <property type="entry name" value="DUF169 DOMAIN-CONTAINING PROTEIN"/>
    <property type="match status" value="1"/>
</dbReference>
<reference evidence="1 2" key="1">
    <citation type="submission" date="2021-03" db="EMBL/GenBank/DDBJ databases">
        <title>Genomic Encyclopedia of Type Strains, Phase IV (KMG-IV): sequencing the most valuable type-strain genomes for metagenomic binning, comparative biology and taxonomic classification.</title>
        <authorList>
            <person name="Goeker M."/>
        </authorList>
    </citation>
    <scope>NUCLEOTIDE SEQUENCE [LARGE SCALE GENOMIC DNA]</scope>
    <source>
        <strain evidence="1 2">DSM 27512</strain>
    </source>
</reference>
<dbReference type="PANTHER" id="PTHR37954">
    <property type="entry name" value="BLL4979 PROTEIN"/>
    <property type="match status" value="1"/>
</dbReference>
<dbReference type="InterPro" id="IPR003748">
    <property type="entry name" value="DUF169"/>
</dbReference>
<evidence type="ECO:0000313" key="1">
    <source>
        <dbReference type="EMBL" id="MBP2026472.1"/>
    </source>
</evidence>
<protein>
    <submittedName>
        <fullName evidence="1">Uncharacterized protein (DUF169 family)</fullName>
    </submittedName>
</protein>
<organism evidence="1 2">
    <name type="scientific">Acetoanaerobium pronyense</name>
    <dbReference type="NCBI Taxonomy" id="1482736"/>
    <lineage>
        <taxon>Bacteria</taxon>
        <taxon>Bacillati</taxon>
        <taxon>Bacillota</taxon>
        <taxon>Clostridia</taxon>
        <taxon>Peptostreptococcales</taxon>
        <taxon>Filifactoraceae</taxon>
        <taxon>Acetoanaerobium</taxon>
    </lineage>
</organism>
<gene>
    <name evidence="1" type="ORF">J2Z35_000261</name>
</gene>
<evidence type="ECO:0000313" key="2">
    <source>
        <dbReference type="Proteomes" id="UP001314903"/>
    </source>
</evidence>
<proteinExistence type="predicted"/>
<keyword evidence="2" id="KW-1185">Reference proteome</keyword>
<dbReference type="Proteomes" id="UP001314903">
    <property type="component" value="Unassembled WGS sequence"/>
</dbReference>
<accession>A0ABS4KFB8</accession>
<name>A0ABS4KFB8_9FIRM</name>
<dbReference type="EMBL" id="JAGGLI010000002">
    <property type="protein sequence ID" value="MBP2026472.1"/>
    <property type="molecule type" value="Genomic_DNA"/>
</dbReference>